<feature type="compositionally biased region" description="Basic residues" evidence="7">
    <location>
        <begin position="837"/>
        <end position="853"/>
    </location>
</feature>
<feature type="transmembrane region" description="Helical" evidence="8">
    <location>
        <begin position="6"/>
        <end position="32"/>
    </location>
</feature>
<evidence type="ECO:0000256" key="6">
    <source>
        <dbReference type="ARBA" id="ARBA00023136"/>
    </source>
</evidence>
<evidence type="ECO:0008006" key="11">
    <source>
        <dbReference type="Google" id="ProtNLM"/>
    </source>
</evidence>
<dbReference type="VEuPathDB" id="FungiDB:P175DRAFT_0436779"/>
<dbReference type="AlphaFoldDB" id="A0A0F8U0U0"/>
<feature type="transmembrane region" description="Helical" evidence="8">
    <location>
        <begin position="529"/>
        <end position="550"/>
    </location>
</feature>
<keyword evidence="3" id="KW-0410">Iron transport</keyword>
<dbReference type="OrthoDB" id="4226885at2759"/>
<feature type="region of interest" description="Disordered" evidence="7">
    <location>
        <begin position="830"/>
        <end position="859"/>
    </location>
</feature>
<feature type="transmembrane region" description="Helical" evidence="8">
    <location>
        <begin position="176"/>
        <end position="196"/>
    </location>
</feature>
<gene>
    <name evidence="9" type="ORF">AOCH_004511</name>
</gene>
<feature type="transmembrane region" description="Helical" evidence="8">
    <location>
        <begin position="146"/>
        <end position="170"/>
    </location>
</feature>
<evidence type="ECO:0000256" key="3">
    <source>
        <dbReference type="ARBA" id="ARBA00022496"/>
    </source>
</evidence>
<comment type="subcellular location">
    <subcellularLocation>
        <location evidence="1">Membrane</location>
        <topology evidence="1">Multi-pass membrane protein</topology>
    </subcellularLocation>
</comment>
<proteinExistence type="inferred from homology"/>
<dbReference type="PANTHER" id="PTHR31632:SF2">
    <property type="entry name" value="PLASMA MEMBRANE IRON PERMEASE"/>
    <property type="match status" value="1"/>
</dbReference>
<evidence type="ECO:0000256" key="7">
    <source>
        <dbReference type="SAM" id="MobiDB-lite"/>
    </source>
</evidence>
<keyword evidence="3" id="KW-0813">Transport</keyword>
<dbReference type="GO" id="GO:0015093">
    <property type="term" value="F:ferrous iron transmembrane transporter activity"/>
    <property type="evidence" value="ECO:0007669"/>
    <property type="project" value="TreeGrafter"/>
</dbReference>
<evidence type="ECO:0000313" key="10">
    <source>
        <dbReference type="Proteomes" id="UP000034947"/>
    </source>
</evidence>
<dbReference type="InterPro" id="IPR004923">
    <property type="entry name" value="FTR1/Fip1/EfeU"/>
</dbReference>
<evidence type="ECO:0000256" key="5">
    <source>
        <dbReference type="ARBA" id="ARBA00022989"/>
    </source>
</evidence>
<dbReference type="PANTHER" id="PTHR31632">
    <property type="entry name" value="IRON TRANSPORTER FTH1"/>
    <property type="match status" value="1"/>
</dbReference>
<reference evidence="9 10" key="1">
    <citation type="submission" date="2015-02" db="EMBL/GenBank/DDBJ databases">
        <title>Draft Genome Sequences of Two Closely-Related Aflatoxigenic Aspergillus Species Obtained from the Cote d'Ivoire.</title>
        <authorList>
            <person name="Moore G.G."/>
            <person name="Beltz S.B."/>
            <person name="Mack B.M."/>
        </authorList>
    </citation>
    <scope>NUCLEOTIDE SEQUENCE [LARGE SCALE GENOMIC DNA]</scope>
    <source>
        <strain evidence="9 10">SRRC1432</strain>
    </source>
</reference>
<keyword evidence="3" id="KW-0406">Ion transport</keyword>
<keyword evidence="3" id="KW-0408">Iron</keyword>
<evidence type="ECO:0000256" key="8">
    <source>
        <dbReference type="SAM" id="Phobius"/>
    </source>
</evidence>
<name>A0A0F8U0U0_9EURO</name>
<comment type="caution">
    <text evidence="9">The sequence shown here is derived from an EMBL/GenBank/DDBJ whole genome shotgun (WGS) entry which is preliminary data.</text>
</comment>
<keyword evidence="6 8" id="KW-0472">Membrane</keyword>
<keyword evidence="4 8" id="KW-0812">Transmembrane</keyword>
<evidence type="ECO:0000256" key="4">
    <source>
        <dbReference type="ARBA" id="ARBA00022692"/>
    </source>
</evidence>
<sequence length="978" mass="107446">MAKDVFAVPIFFICFRECVETSIIVSVLLAFLKQTLGSEDDAPTRKKLVRQVWWGVGLGLVICICIGGGMIGAFYGYGRDSFSKTEDLWEGVFALIASVIITIMGAALLRINKMQEKWRGKLVRVLEKRDNRGPATNPLKRWSQKYAMFMLPFITVLREGLEAVVFIGGVSLSFPAYAFPLPVVTGILAGIAVGYLIYRGGNQASLQLFLVISTCLLYLVAAGLCSRGVWSLENNTWNHLVGGDASETGSGPGSYDIRQSVWHVNCCNPLINGGGGWGIFNAVLGWTNSATYGSVISYNLYWVIVIFWFVTMRYKEQHGYIPFVSKLMRRRKKPEESAECTGSSSNVSNIKAAEADTNARLRPTDPSLVYASSTSNTATSQVVLSISISMTDRQATPKRGGAWTKVVIFVSLYFLLLQSLIEWVLVLYLYGNRNVDSKMAPSLILALIASFFTVPLVVLHSFLAWQYNRVLGSGARKTMLHTICTYILRFTITVWLAASVAGLVVASQQAPCLPDSAYGSFWNVGVSCALHRAVVIVSVVSFLTVCLYFCSRELCERPYDISLLGVYKPQRSSRDDSIFSASSLDSERGLKNDILCICRRPDVTYGRNPYMASSDVSEKSGWTPTIEQPTPIRPTSFLQLTTDADSGLAEHLSRITTSPGGTLPTIYPSGISRTPTFATTGTIHATHDPALPELPGGSDVEHRSSHMRQKSSVSSLRRFLPKATPVSAPLSADPQIRALADPATHVHLVEQGPQHAIHDIQGPFPSVPEVEAPHVLPESIQPPQPPANPQEAAILTRSITVNSAEAPEVVTPEAALPAPLNVRRSNTTHTAPIPHTPHFHHHPNKATRTRTRTRTASVPSSWATLLETSRPTRTGTMRTPRQQQFEPGYIPRYTQSQRFPRNRYPRNSLHRNMSSLVRGNDVERHYPSIRRPRSSTCGSRIVPAPGHLDCIRETGASIDEPASSDPSRGTNRTSVLGH</sequence>
<evidence type="ECO:0000256" key="1">
    <source>
        <dbReference type="ARBA" id="ARBA00004141"/>
    </source>
</evidence>
<feature type="transmembrane region" description="Helical" evidence="8">
    <location>
        <begin position="443"/>
        <end position="465"/>
    </location>
</feature>
<feature type="transmembrane region" description="Helical" evidence="8">
    <location>
        <begin position="290"/>
        <end position="310"/>
    </location>
</feature>
<feature type="transmembrane region" description="Helical" evidence="8">
    <location>
        <begin position="88"/>
        <end position="109"/>
    </location>
</feature>
<organism evidence="9 10">
    <name type="scientific">Aspergillus ochraceoroseus</name>
    <dbReference type="NCBI Taxonomy" id="138278"/>
    <lineage>
        <taxon>Eukaryota</taxon>
        <taxon>Fungi</taxon>
        <taxon>Dikarya</taxon>
        <taxon>Ascomycota</taxon>
        <taxon>Pezizomycotina</taxon>
        <taxon>Eurotiomycetes</taxon>
        <taxon>Eurotiomycetidae</taxon>
        <taxon>Eurotiales</taxon>
        <taxon>Aspergillaceae</taxon>
        <taxon>Aspergillus</taxon>
        <taxon>Aspergillus subgen. Nidulantes</taxon>
    </lineage>
</organism>
<keyword evidence="5 8" id="KW-1133">Transmembrane helix</keyword>
<comment type="similarity">
    <text evidence="2">Belongs to the oxidase-dependent Fe transporter (OFeT) (TC 9.A.10.1) family.</text>
</comment>
<dbReference type="Proteomes" id="UP000034947">
    <property type="component" value="Unassembled WGS sequence"/>
</dbReference>
<protein>
    <recommendedName>
        <fullName evidence="11">Plasma membrane iron permease</fullName>
    </recommendedName>
</protein>
<dbReference type="EMBL" id="JYKN01003291">
    <property type="protein sequence ID" value="KKK13148.1"/>
    <property type="molecule type" value="Genomic_DNA"/>
</dbReference>
<feature type="transmembrane region" description="Helical" evidence="8">
    <location>
        <begin position="406"/>
        <end position="431"/>
    </location>
</feature>
<accession>A0A0F8U0U0</accession>
<dbReference type="VEuPathDB" id="FungiDB:P175DRAFT_0459064"/>
<dbReference type="GO" id="GO:0033573">
    <property type="term" value="C:high-affinity iron permease complex"/>
    <property type="evidence" value="ECO:0007669"/>
    <property type="project" value="InterPro"/>
</dbReference>
<feature type="transmembrane region" description="Helical" evidence="8">
    <location>
        <begin position="52"/>
        <end position="76"/>
    </location>
</feature>
<dbReference type="Pfam" id="PF03239">
    <property type="entry name" value="FTR1"/>
    <property type="match status" value="1"/>
</dbReference>
<keyword evidence="10" id="KW-1185">Reference proteome</keyword>
<evidence type="ECO:0000256" key="2">
    <source>
        <dbReference type="ARBA" id="ARBA00008333"/>
    </source>
</evidence>
<evidence type="ECO:0000313" key="9">
    <source>
        <dbReference type="EMBL" id="KKK13148.1"/>
    </source>
</evidence>
<feature type="region of interest" description="Disordered" evidence="7">
    <location>
        <begin position="952"/>
        <end position="978"/>
    </location>
</feature>
<feature type="transmembrane region" description="Helical" evidence="8">
    <location>
        <begin position="208"/>
        <end position="230"/>
    </location>
</feature>
<feature type="transmembrane region" description="Helical" evidence="8">
    <location>
        <begin position="486"/>
        <end position="509"/>
    </location>
</feature>
<feature type="compositionally biased region" description="Polar residues" evidence="7">
    <location>
        <begin position="964"/>
        <end position="978"/>
    </location>
</feature>